<dbReference type="InterPro" id="IPR010080">
    <property type="entry name" value="Thioester_reductase-like_dom"/>
</dbReference>
<organism evidence="4 5">
    <name type="scientific">Sinanodonta woodiana</name>
    <name type="common">Chinese pond mussel</name>
    <name type="synonym">Anodonta woodiana</name>
    <dbReference type="NCBI Taxonomy" id="1069815"/>
    <lineage>
        <taxon>Eukaryota</taxon>
        <taxon>Metazoa</taxon>
        <taxon>Spiralia</taxon>
        <taxon>Lophotrochozoa</taxon>
        <taxon>Mollusca</taxon>
        <taxon>Bivalvia</taxon>
        <taxon>Autobranchia</taxon>
        <taxon>Heteroconchia</taxon>
        <taxon>Palaeoheterodonta</taxon>
        <taxon>Unionida</taxon>
        <taxon>Unionoidea</taxon>
        <taxon>Unionidae</taxon>
        <taxon>Unioninae</taxon>
        <taxon>Sinanodonta</taxon>
    </lineage>
</organism>
<keyword evidence="1" id="KW-0596">Phosphopantetheine</keyword>
<dbReference type="Pfam" id="PF00550">
    <property type="entry name" value="PP-binding"/>
    <property type="match status" value="1"/>
</dbReference>
<dbReference type="PROSITE" id="PS50075">
    <property type="entry name" value="CARRIER"/>
    <property type="match status" value="1"/>
</dbReference>
<evidence type="ECO:0000256" key="1">
    <source>
        <dbReference type="ARBA" id="ARBA00022450"/>
    </source>
</evidence>
<dbReference type="Pfam" id="PF00551">
    <property type="entry name" value="Formyl_trans_N"/>
    <property type="match status" value="1"/>
</dbReference>
<feature type="domain" description="Carrier" evidence="3">
    <location>
        <begin position="1139"/>
        <end position="1219"/>
    </location>
</feature>
<dbReference type="SUPFAM" id="SSF47336">
    <property type="entry name" value="ACP-like"/>
    <property type="match status" value="1"/>
</dbReference>
<dbReference type="InterPro" id="IPR045851">
    <property type="entry name" value="AMP-bd_C_sf"/>
</dbReference>
<dbReference type="InterPro" id="IPR042099">
    <property type="entry name" value="ANL_N_sf"/>
</dbReference>
<evidence type="ECO:0000256" key="2">
    <source>
        <dbReference type="ARBA" id="ARBA00022553"/>
    </source>
</evidence>
<evidence type="ECO:0000313" key="5">
    <source>
        <dbReference type="Proteomes" id="UP001634394"/>
    </source>
</evidence>
<name>A0ABD3Y056_SINWO</name>
<dbReference type="CDD" id="cd05235">
    <property type="entry name" value="SDR_e1"/>
    <property type="match status" value="1"/>
</dbReference>
<proteinExistence type="predicted"/>
<keyword evidence="2" id="KW-0597">Phosphoprotein</keyword>
<dbReference type="PROSITE" id="PS00455">
    <property type="entry name" value="AMP_BINDING"/>
    <property type="match status" value="1"/>
</dbReference>
<dbReference type="Gene3D" id="1.10.1200.10">
    <property type="entry name" value="ACP-like"/>
    <property type="match status" value="1"/>
</dbReference>
<dbReference type="NCBIfam" id="TIGR01733">
    <property type="entry name" value="AA-adenyl-dom"/>
    <property type="match status" value="1"/>
</dbReference>
<dbReference type="InterPro" id="IPR006162">
    <property type="entry name" value="Ppantetheine_attach_site"/>
</dbReference>
<dbReference type="Pfam" id="PF07993">
    <property type="entry name" value="NAD_binding_4"/>
    <property type="match status" value="1"/>
</dbReference>
<dbReference type="InterPro" id="IPR025110">
    <property type="entry name" value="AMP-bd_C"/>
</dbReference>
<reference evidence="4 5" key="1">
    <citation type="submission" date="2024-11" db="EMBL/GenBank/DDBJ databases">
        <title>Chromosome-level genome assembly of the freshwater bivalve Anodonta woodiana.</title>
        <authorList>
            <person name="Chen X."/>
        </authorList>
    </citation>
    <scope>NUCLEOTIDE SEQUENCE [LARGE SCALE GENOMIC DNA]</scope>
    <source>
        <strain evidence="4">MN2024</strain>
        <tissue evidence="4">Gills</tissue>
    </source>
</reference>
<dbReference type="CDD" id="cd05930">
    <property type="entry name" value="A_NRPS"/>
    <property type="match status" value="1"/>
</dbReference>
<sequence length="1629" mass="183178">MATESITCAVIGEGNLLLECINILQENGFVLKAAFTNTHSVSQLCEAQRILCQNRNADIEDALRDNDVDYLFSIANPRVLKNNVLNIPRILSINYHDSLLPAYAGIHATSWAILQGQKQHGISWHVIEAGIDTGDILEYQEVMIENDDSAFTLNMKCQTAALNAFSRLIGDLRHGSLIRKQQKEIGRSYYGLYELPPNLAVLNFDNDADIIYNLSRALDFGIKQVNAFGSPKILASTGEFFLVTNVDRTADVTHDFAKPGQILDIEEKSIVVATRTIPLRVSFARLDGKHIPRSRLKEFGFCTGGHVPTASVDSNQLTSIRKMEGFWRRKLSSYEPTVFYRQQMHVVANVTDVSTDNTIAEITLPLPNVDLVQTCFESELFLQACFIAFVARVSCLSSVAIGLVADKSGLDASIVTMFSDITPGLFKVAFDENITDVISKCLEDLIKCTQAKTFLKDVFYRYPELRDQKRTPRHNLVIGTMFGTTSEHNIAERILDDCMLLVLFCPDISEIRFIFNNRSTQDITHLIDVLRYFPTFLRSVSLDINTVLKDITLLSKDELNYLFPVVEEDKMKEKEYIVPVITKQCQLSPNSIALKTTQKAITYGVMREEITSLSANVSRHLLKRVREKPIIGLYFPNSIQYVLSLLATIESNAAFLPMPVDYPFDRLAFTISDANVSQVLTTRSHAVNLLMITKSIKLCFQKTVAGEEVLLLEFTFDKDDNKINVMNGPNEFIQNQVTKHGTNLILNKLHEHLINDERGNINSHRCISKANDYEDFCYVMYTSGSTGKPKGVKVKESSVVNLARAQIKAWDLGPCDDIAQFASIGFDASISEIFTAFLSGGTLSVLSQEERHGKEFINAMKILNVTMITLAPSALSMYGPWDLPSLTKVVSAGEACTLSTALRWTKHTNNRFFNAYGPTEGTVCSTCYEFIPGTDYEDVNREIPIGRSIDGVCIYLLDDFMKPVPPGVVGEIFIGGKGLAHGYIGNAKDCNDRCFVPNPLEPQMLLYKSGDHAFMDPDGQLTYAGRQDNQIKIRGHRVDLSEIESILIQHPKIEMAVVVIHKCSSSTDPSIACFVTPTVVYTSEVREYLSKALPKYMIPNFIRKLKLSEFPLTINGKVDRKMLERDESVHDHDQSTKKRHLNELQLFLAQRWCEVLKLEESFVNVLHEQSSFTELGGNSLQLVLLLRTLENRFGLSLSFTDVGKADTIEEFAEVIERKKVVLHKSQYGISSGQELKELIVRDSTLDVSITPTAKRQRVNQSKHFTLNNPRNILISGVTGFLGAFLLAELLEKTSSKVYCLVRESTESGGLERIVKNMSTYHLWQPEYTSRIAIVLSDLSQERMGVAHDIYNVLCNLIDVVFMNAAMMNFNGSYHHHRVANVLGTKEFIKFAITGVQKYIFLTSSLSVFLFPESTSDTNPHQRVFYESECLNDPMLIEGGYGQSKWASELLVSQALDHVPGGAIFRPARISGRTKDGIGLRNDLFGSTLLGMKKLGYYPDLTFPFDLTPVDYVAKAMVEISLKICNETEHHQKVYHLFNKDTIPFHALFTDMNVKPLPLNEWRDLLKVAPEDNNELIPLTPFFLSAFWDRASNWPVFDTSNTDSMTSDETKALLLPCRELLKLYKTYFGD</sequence>
<dbReference type="SUPFAM" id="SSF56801">
    <property type="entry name" value="Acetyl-CoA synthetase-like"/>
    <property type="match status" value="1"/>
</dbReference>
<dbReference type="NCBIfam" id="TIGR01746">
    <property type="entry name" value="Thioester-redct"/>
    <property type="match status" value="1"/>
</dbReference>
<protein>
    <recommendedName>
        <fullName evidence="3">Carrier domain-containing protein</fullName>
    </recommendedName>
</protein>
<dbReference type="InterPro" id="IPR020845">
    <property type="entry name" value="AMP-binding_CS"/>
</dbReference>
<dbReference type="InterPro" id="IPR000873">
    <property type="entry name" value="AMP-dep_synth/lig_dom"/>
</dbReference>
<dbReference type="InterPro" id="IPR009081">
    <property type="entry name" value="PP-bd_ACP"/>
</dbReference>
<dbReference type="Pfam" id="PF00501">
    <property type="entry name" value="AMP-binding"/>
    <property type="match status" value="1"/>
</dbReference>
<dbReference type="Gene3D" id="3.40.50.12230">
    <property type="match status" value="1"/>
</dbReference>
<dbReference type="InterPro" id="IPR036736">
    <property type="entry name" value="ACP-like_sf"/>
</dbReference>
<gene>
    <name evidence="4" type="ORF">ACJMK2_004090</name>
</gene>
<dbReference type="Gene3D" id="3.40.50.12780">
    <property type="entry name" value="N-terminal domain of ligase-like"/>
    <property type="match status" value="1"/>
</dbReference>
<dbReference type="InterPro" id="IPR036291">
    <property type="entry name" value="NAD(P)-bd_dom_sf"/>
</dbReference>
<dbReference type="InterPro" id="IPR036477">
    <property type="entry name" value="Formyl_transf_N_sf"/>
</dbReference>
<evidence type="ECO:0000313" key="4">
    <source>
        <dbReference type="EMBL" id="KAL3891845.1"/>
    </source>
</evidence>
<dbReference type="PANTHER" id="PTHR44845:SF6">
    <property type="entry name" value="BETA-ALANINE-ACTIVATING ENZYME"/>
    <property type="match status" value="1"/>
</dbReference>
<evidence type="ECO:0000259" key="3">
    <source>
        <dbReference type="PROSITE" id="PS50075"/>
    </source>
</evidence>
<dbReference type="PROSITE" id="PS00012">
    <property type="entry name" value="PHOSPHOPANTETHEINE"/>
    <property type="match status" value="1"/>
</dbReference>
<accession>A0ABD3Y056</accession>
<dbReference type="InterPro" id="IPR010071">
    <property type="entry name" value="AA_adenyl_dom"/>
</dbReference>
<dbReference type="PANTHER" id="PTHR44845">
    <property type="entry name" value="CARRIER DOMAIN-CONTAINING PROTEIN"/>
    <property type="match status" value="1"/>
</dbReference>
<dbReference type="Proteomes" id="UP001634394">
    <property type="component" value="Unassembled WGS sequence"/>
</dbReference>
<dbReference type="Pfam" id="PF13193">
    <property type="entry name" value="AMP-binding_C"/>
    <property type="match status" value="1"/>
</dbReference>
<dbReference type="SUPFAM" id="SSF53328">
    <property type="entry name" value="Formyltransferase"/>
    <property type="match status" value="1"/>
</dbReference>
<keyword evidence="5" id="KW-1185">Reference proteome</keyword>
<dbReference type="SUPFAM" id="SSF51735">
    <property type="entry name" value="NAD(P)-binding Rossmann-fold domains"/>
    <property type="match status" value="1"/>
</dbReference>
<dbReference type="Gene3D" id="3.40.50.720">
    <property type="entry name" value="NAD(P)-binding Rossmann-like Domain"/>
    <property type="match status" value="1"/>
</dbReference>
<dbReference type="EMBL" id="JBJQND010000001">
    <property type="protein sequence ID" value="KAL3891845.1"/>
    <property type="molecule type" value="Genomic_DNA"/>
</dbReference>
<dbReference type="InterPro" id="IPR013120">
    <property type="entry name" value="FAR_NAD-bd"/>
</dbReference>
<dbReference type="Gene3D" id="3.30.300.30">
    <property type="match status" value="1"/>
</dbReference>
<dbReference type="InterPro" id="IPR002376">
    <property type="entry name" value="Formyl_transf_N"/>
</dbReference>
<comment type="caution">
    <text evidence="4">The sequence shown here is derived from an EMBL/GenBank/DDBJ whole genome shotgun (WGS) entry which is preliminary data.</text>
</comment>